<dbReference type="Proteomes" id="UP000008701">
    <property type="component" value="Chromosome"/>
</dbReference>
<accession>A1BGU8</accession>
<dbReference type="AlphaFoldDB" id="A1BGU8"/>
<dbReference type="RefSeq" id="WP_011745435.1">
    <property type="nucleotide sequence ID" value="NC_008639.1"/>
</dbReference>
<sequence length="374" mass="43569">MDIDVNKYREAHILSNPDIDFEVSYNFFYDETGNIRKYHVREDGFNVSSNLSFVLGGIVFDGPPQDLTVLFNELRLDPSMKELKFGYVAKGDFLSCLKSERLLVFFRYLLDNNIYIHYSVVNVLYYSLVDIVDSAISIFPEGSKLGPQIINNLKNVLYVLAKREIDAIASLFYRHKYPNISSNSVISFIDDLYFLFDKYAEDEDYSFWIKFLKDLLDNCKKKQVLTLLEDEVDHVMVGDFLQFYIKPIYLFKNSTHVFDEESEIMSKVSDHIFMDNNNQLDILSFQNSSSNPYIQMSDILVGFIGRFSDYIINSSLTDISRDLSKMTTRQHECLDCYLALINKSHDKNKAFLHEVNAITEHDKRVFILNTKGYL</sequence>
<gene>
    <name evidence="1" type="ordered locus">Cpha266_1604</name>
</gene>
<reference evidence="1 2" key="1">
    <citation type="submission" date="2006-12" db="EMBL/GenBank/DDBJ databases">
        <title>Complete sequence of Chlorobium phaeobacteroides DSM 266.</title>
        <authorList>
            <consortium name="US DOE Joint Genome Institute"/>
            <person name="Copeland A."/>
            <person name="Lucas S."/>
            <person name="Lapidus A."/>
            <person name="Barry K."/>
            <person name="Detter J.C."/>
            <person name="Glavina del Rio T."/>
            <person name="Hammon N."/>
            <person name="Israni S."/>
            <person name="Pitluck S."/>
            <person name="Goltsman E."/>
            <person name="Schmutz J."/>
            <person name="Larimer F."/>
            <person name="Land M."/>
            <person name="Hauser L."/>
            <person name="Mikhailova N."/>
            <person name="Li T."/>
            <person name="Overmann J."/>
            <person name="Bryant D.A."/>
            <person name="Richardson P."/>
        </authorList>
    </citation>
    <scope>NUCLEOTIDE SEQUENCE [LARGE SCALE GENOMIC DNA]</scope>
    <source>
        <strain evidence="1 2">DSM 266</strain>
    </source>
</reference>
<organism evidence="1 2">
    <name type="scientific">Chlorobium phaeobacteroides (strain DSM 266 / SMG 266 / 2430)</name>
    <dbReference type="NCBI Taxonomy" id="290317"/>
    <lineage>
        <taxon>Bacteria</taxon>
        <taxon>Pseudomonadati</taxon>
        <taxon>Chlorobiota</taxon>
        <taxon>Chlorobiia</taxon>
        <taxon>Chlorobiales</taxon>
        <taxon>Chlorobiaceae</taxon>
        <taxon>Chlorobium/Pelodictyon group</taxon>
        <taxon>Chlorobium</taxon>
    </lineage>
</organism>
<dbReference type="InterPro" id="IPR024524">
    <property type="entry name" value="DUF3800"/>
</dbReference>
<proteinExistence type="predicted"/>
<dbReference type="Pfam" id="PF12686">
    <property type="entry name" value="DUF3800"/>
    <property type="match status" value="1"/>
</dbReference>
<dbReference type="STRING" id="290317.Cpha266_1604"/>
<keyword evidence="2" id="KW-1185">Reference proteome</keyword>
<evidence type="ECO:0000313" key="1">
    <source>
        <dbReference type="EMBL" id="ABL65625.1"/>
    </source>
</evidence>
<dbReference type="OrthoDB" id="7541663at2"/>
<evidence type="ECO:0008006" key="3">
    <source>
        <dbReference type="Google" id="ProtNLM"/>
    </source>
</evidence>
<name>A1BGU8_CHLPD</name>
<dbReference type="eggNOG" id="ENOG502ZMFW">
    <property type="taxonomic scope" value="Bacteria"/>
</dbReference>
<dbReference type="KEGG" id="cph:Cpha266_1604"/>
<dbReference type="EMBL" id="CP000492">
    <property type="protein sequence ID" value="ABL65625.1"/>
    <property type="molecule type" value="Genomic_DNA"/>
</dbReference>
<evidence type="ECO:0000313" key="2">
    <source>
        <dbReference type="Proteomes" id="UP000008701"/>
    </source>
</evidence>
<dbReference type="HOGENOM" id="CLU_041255_0_0_10"/>
<protein>
    <recommendedName>
        <fullName evidence="3">DUF3800 domain-containing protein</fullName>
    </recommendedName>
</protein>